<keyword evidence="10" id="KW-0539">Nucleus</keyword>
<evidence type="ECO:0000256" key="10">
    <source>
        <dbReference type="ARBA" id="ARBA00023242"/>
    </source>
</evidence>
<evidence type="ECO:0000256" key="5">
    <source>
        <dbReference type="ARBA" id="ARBA00022679"/>
    </source>
</evidence>
<dbReference type="SUPFAM" id="SSF82199">
    <property type="entry name" value="SET domain"/>
    <property type="match status" value="1"/>
</dbReference>
<dbReference type="InterPro" id="IPR002893">
    <property type="entry name" value="Znf_MYND"/>
</dbReference>
<keyword evidence="3" id="KW-0963">Cytoplasm</keyword>
<keyword evidence="7" id="KW-0479">Metal-binding</keyword>
<dbReference type="GO" id="GO:0008270">
    <property type="term" value="F:zinc ion binding"/>
    <property type="evidence" value="ECO:0007669"/>
    <property type="project" value="UniProtKB-KW"/>
</dbReference>
<dbReference type="Gene3D" id="1.25.40.10">
    <property type="entry name" value="Tetratricopeptide repeat domain"/>
    <property type="match status" value="1"/>
</dbReference>
<dbReference type="GO" id="GO:0008168">
    <property type="term" value="F:methyltransferase activity"/>
    <property type="evidence" value="ECO:0007669"/>
    <property type="project" value="UniProtKB-KW"/>
</dbReference>
<organism evidence="14 15">
    <name type="scientific">Homarus americanus</name>
    <name type="common">American lobster</name>
    <dbReference type="NCBI Taxonomy" id="6706"/>
    <lineage>
        <taxon>Eukaryota</taxon>
        <taxon>Metazoa</taxon>
        <taxon>Ecdysozoa</taxon>
        <taxon>Arthropoda</taxon>
        <taxon>Crustacea</taxon>
        <taxon>Multicrustacea</taxon>
        <taxon>Malacostraca</taxon>
        <taxon>Eumalacostraca</taxon>
        <taxon>Eucarida</taxon>
        <taxon>Decapoda</taxon>
        <taxon>Pleocyemata</taxon>
        <taxon>Astacidea</taxon>
        <taxon>Nephropoidea</taxon>
        <taxon>Nephropidae</taxon>
        <taxon>Homarus</taxon>
    </lineage>
</organism>
<dbReference type="GO" id="GO:0005737">
    <property type="term" value="C:cytoplasm"/>
    <property type="evidence" value="ECO:0007669"/>
    <property type="project" value="UniProtKB-SubCell"/>
</dbReference>
<dbReference type="Proteomes" id="UP000747542">
    <property type="component" value="Unassembled WGS sequence"/>
</dbReference>
<dbReference type="PANTHER" id="PTHR46165:SF2">
    <property type="entry name" value="SET AND MYND DOMAIN-CONTAINING PROTEIN 4"/>
    <property type="match status" value="1"/>
</dbReference>
<dbReference type="AlphaFoldDB" id="A0A8J5N133"/>
<dbReference type="SUPFAM" id="SSF144232">
    <property type="entry name" value="HIT/MYND zinc finger-like"/>
    <property type="match status" value="1"/>
</dbReference>
<evidence type="ECO:0000313" key="15">
    <source>
        <dbReference type="Proteomes" id="UP000747542"/>
    </source>
</evidence>
<sequence length="538" mass="59562">MRITLTRHRKEHHPHHGWSSVLPGVILELDKEAEGNGEGEGGKSDAEAERLRAEGNRFYQRKFLDKALKLYNLSIMSAPHPRVSDDIKTDNLTEIFDSTNEDAFRSLALGYANRSAVLFELEQYGRCVSDIDKALRYGYPKLLHSKLAERKAKCLIAQRKENEAKELLESSLQALDAMSLDESQTKSSRDALCQLLQHCRTDEGSVGSSVKPDNTDTPLSLSSATKEKLLFAYETPKPPELSHPSSTIPSLSSAVRLAFSPSQGRYLVAERDIKPGEVLVVEEGYSRVLQLDSSLRTHCSGCLARCLHPLPCPSCSKVIFCSSECQVRGLTSYHSRECGVLPALTALDMGKNSVLAYRILIQTSFTRLKDEVPVYLGEAAERTPERLGFNDRGIYDSTDYRTIYHLVTNKESRSVSDLFKRCAMALTLTKLLQESRRFFVDAAGEPFIPSHEDLVVAGSTLLVHMMNLPCNAHSITELQVDVSNFQKSASQEIGCGSFGVLSLTNHSCNPAAARSSYGSVVVLRAIRLIGASEYMYSV</sequence>
<dbReference type="GO" id="GO:0032259">
    <property type="term" value="P:methylation"/>
    <property type="evidence" value="ECO:0007669"/>
    <property type="project" value="UniProtKB-KW"/>
</dbReference>
<dbReference type="PROSITE" id="PS50865">
    <property type="entry name" value="ZF_MYND_2"/>
    <property type="match status" value="1"/>
</dbReference>
<feature type="domain" description="MYND-type" evidence="13">
    <location>
        <begin position="299"/>
        <end position="338"/>
    </location>
</feature>
<evidence type="ECO:0000256" key="2">
    <source>
        <dbReference type="ARBA" id="ARBA00004496"/>
    </source>
</evidence>
<dbReference type="Gene3D" id="2.170.270.10">
    <property type="entry name" value="SET domain"/>
    <property type="match status" value="1"/>
</dbReference>
<comment type="caution">
    <text evidence="14">The sequence shown here is derived from an EMBL/GenBank/DDBJ whole genome shotgun (WGS) entry which is preliminary data.</text>
</comment>
<gene>
    <name evidence="14" type="primary">Smyd4-L5</name>
    <name evidence="14" type="ORF">Hamer_G013889</name>
</gene>
<dbReference type="InterPro" id="IPR011990">
    <property type="entry name" value="TPR-like_helical_dom_sf"/>
</dbReference>
<keyword evidence="6" id="KW-0949">S-adenosyl-L-methionine</keyword>
<dbReference type="InterPro" id="IPR046341">
    <property type="entry name" value="SET_dom_sf"/>
</dbReference>
<dbReference type="GO" id="GO:0005634">
    <property type="term" value="C:nucleus"/>
    <property type="evidence" value="ECO:0007669"/>
    <property type="project" value="UniProtKB-SubCell"/>
</dbReference>
<dbReference type="GO" id="GO:0042826">
    <property type="term" value="F:histone deacetylase binding"/>
    <property type="evidence" value="ECO:0007669"/>
    <property type="project" value="TreeGrafter"/>
</dbReference>
<accession>A0A8J5N133</accession>
<dbReference type="Gene3D" id="6.10.140.2220">
    <property type="match status" value="1"/>
</dbReference>
<protein>
    <submittedName>
        <fullName evidence="14">SET and MYND domain-containing protein 4-like 5</fullName>
    </submittedName>
</protein>
<dbReference type="SUPFAM" id="SSF48452">
    <property type="entry name" value="TPR-like"/>
    <property type="match status" value="1"/>
</dbReference>
<keyword evidence="15" id="KW-1185">Reference proteome</keyword>
<evidence type="ECO:0000256" key="3">
    <source>
        <dbReference type="ARBA" id="ARBA00022490"/>
    </source>
</evidence>
<evidence type="ECO:0000259" key="13">
    <source>
        <dbReference type="PROSITE" id="PS50865"/>
    </source>
</evidence>
<dbReference type="CDD" id="cd10536">
    <property type="entry name" value="SET_SMYD4"/>
    <property type="match status" value="1"/>
</dbReference>
<comment type="subcellular location">
    <subcellularLocation>
        <location evidence="2">Cytoplasm</location>
    </subcellularLocation>
    <subcellularLocation>
        <location evidence="1">Nucleus</location>
    </subcellularLocation>
</comment>
<evidence type="ECO:0000313" key="14">
    <source>
        <dbReference type="EMBL" id="KAG7171094.1"/>
    </source>
</evidence>
<proteinExistence type="predicted"/>
<keyword evidence="4" id="KW-0489">Methyltransferase</keyword>
<comment type="catalytic activity">
    <reaction evidence="11">
        <text>L-lysyl-[protein] + S-adenosyl-L-methionine = N(6)-methyl-L-lysyl-[protein] + S-adenosyl-L-homocysteine + H(+)</text>
        <dbReference type="Rhea" id="RHEA:51736"/>
        <dbReference type="Rhea" id="RHEA-COMP:9752"/>
        <dbReference type="Rhea" id="RHEA-COMP:13053"/>
        <dbReference type="ChEBI" id="CHEBI:15378"/>
        <dbReference type="ChEBI" id="CHEBI:29969"/>
        <dbReference type="ChEBI" id="CHEBI:57856"/>
        <dbReference type="ChEBI" id="CHEBI:59789"/>
        <dbReference type="ChEBI" id="CHEBI:61929"/>
    </reaction>
</comment>
<reference evidence="14" key="1">
    <citation type="journal article" date="2021" name="Sci. Adv.">
        <title>The American lobster genome reveals insights on longevity, neural, and immune adaptations.</title>
        <authorList>
            <person name="Polinski J.M."/>
            <person name="Zimin A.V."/>
            <person name="Clark K.F."/>
            <person name="Kohn A.B."/>
            <person name="Sadowski N."/>
            <person name="Timp W."/>
            <person name="Ptitsyn A."/>
            <person name="Khanna P."/>
            <person name="Romanova D.Y."/>
            <person name="Williams P."/>
            <person name="Greenwood S.J."/>
            <person name="Moroz L.L."/>
            <person name="Walt D.R."/>
            <person name="Bodnar A.G."/>
        </authorList>
    </citation>
    <scope>NUCLEOTIDE SEQUENCE</scope>
    <source>
        <strain evidence="14">GMGI-L3</strain>
    </source>
</reference>
<keyword evidence="9" id="KW-0862">Zinc</keyword>
<keyword evidence="5" id="KW-0808">Transferase</keyword>
<name>A0A8J5N133_HOMAM</name>
<dbReference type="InterPro" id="IPR044421">
    <property type="entry name" value="SMYD4_SET"/>
</dbReference>
<evidence type="ECO:0000256" key="8">
    <source>
        <dbReference type="ARBA" id="ARBA00022771"/>
    </source>
</evidence>
<evidence type="ECO:0000256" key="9">
    <source>
        <dbReference type="ARBA" id="ARBA00022833"/>
    </source>
</evidence>
<dbReference type="Gene3D" id="1.10.220.160">
    <property type="match status" value="1"/>
</dbReference>
<dbReference type="Pfam" id="PF01753">
    <property type="entry name" value="zf-MYND"/>
    <property type="match status" value="1"/>
</dbReference>
<evidence type="ECO:0000256" key="11">
    <source>
        <dbReference type="ARBA" id="ARBA00048985"/>
    </source>
</evidence>
<evidence type="ECO:0000256" key="4">
    <source>
        <dbReference type="ARBA" id="ARBA00022603"/>
    </source>
</evidence>
<dbReference type="EMBL" id="JAHLQT010012946">
    <property type="protein sequence ID" value="KAG7171094.1"/>
    <property type="molecule type" value="Genomic_DNA"/>
</dbReference>
<dbReference type="InterPro" id="IPR052097">
    <property type="entry name" value="SET-MYND_domain_protein"/>
</dbReference>
<evidence type="ECO:0000256" key="7">
    <source>
        <dbReference type="ARBA" id="ARBA00022723"/>
    </source>
</evidence>
<evidence type="ECO:0000256" key="1">
    <source>
        <dbReference type="ARBA" id="ARBA00004123"/>
    </source>
</evidence>
<dbReference type="PANTHER" id="PTHR46165">
    <property type="entry name" value="SET AND MYND DOMAIN-CONTAINING PROTEIN 4"/>
    <property type="match status" value="1"/>
</dbReference>
<keyword evidence="8 12" id="KW-0863">Zinc-finger</keyword>
<evidence type="ECO:0000256" key="6">
    <source>
        <dbReference type="ARBA" id="ARBA00022691"/>
    </source>
</evidence>
<evidence type="ECO:0000256" key="12">
    <source>
        <dbReference type="PROSITE-ProRule" id="PRU00134"/>
    </source>
</evidence>